<organism evidence="1 2">
    <name type="scientific">Rattus norvegicus</name>
    <name type="common">Rat</name>
    <dbReference type="NCBI Taxonomy" id="10116"/>
    <lineage>
        <taxon>Eukaryota</taxon>
        <taxon>Metazoa</taxon>
        <taxon>Chordata</taxon>
        <taxon>Craniata</taxon>
        <taxon>Vertebrata</taxon>
        <taxon>Euteleostomi</taxon>
        <taxon>Mammalia</taxon>
        <taxon>Eutheria</taxon>
        <taxon>Euarchontoglires</taxon>
        <taxon>Glires</taxon>
        <taxon>Rodentia</taxon>
        <taxon>Myomorpha</taxon>
        <taxon>Muroidea</taxon>
        <taxon>Muridae</taxon>
        <taxon>Murinae</taxon>
        <taxon>Rattus</taxon>
    </lineage>
</organism>
<gene>
    <name evidence="1" type="ORF">rCG_43929</name>
</gene>
<dbReference type="AlphaFoldDB" id="A6J7C1"/>
<dbReference type="Proteomes" id="UP000234681">
    <property type="component" value="Chromosome 17"/>
</dbReference>
<evidence type="ECO:0000313" key="1">
    <source>
        <dbReference type="EMBL" id="EDL98271.1"/>
    </source>
</evidence>
<protein>
    <submittedName>
        <fullName evidence="1">RCG43929, isoform CRA_a</fullName>
    </submittedName>
</protein>
<proteinExistence type="predicted"/>
<accession>A6J7C1</accession>
<reference evidence="2" key="1">
    <citation type="submission" date="2005-09" db="EMBL/GenBank/DDBJ databases">
        <authorList>
            <person name="Mural R.J."/>
            <person name="Li P.W."/>
            <person name="Adams M.D."/>
            <person name="Amanatides P.G."/>
            <person name="Baden-Tillson H."/>
            <person name="Barnstead M."/>
            <person name="Chin S.H."/>
            <person name="Dew I."/>
            <person name="Evans C.A."/>
            <person name="Ferriera S."/>
            <person name="Flanigan M."/>
            <person name="Fosler C."/>
            <person name="Glodek A."/>
            <person name="Gu Z."/>
            <person name="Holt R.A."/>
            <person name="Jennings D."/>
            <person name="Kraft C.L."/>
            <person name="Lu F."/>
            <person name="Nguyen T."/>
            <person name="Nusskern D.R."/>
            <person name="Pfannkoch C.M."/>
            <person name="Sitter C."/>
            <person name="Sutton G.G."/>
            <person name="Venter J.C."/>
            <person name="Wang Z."/>
            <person name="Woodage T."/>
            <person name="Zheng X.H."/>
            <person name="Zhong F."/>
        </authorList>
    </citation>
    <scope>NUCLEOTIDE SEQUENCE [LARGE SCALE GENOMIC DNA]</scope>
    <source>
        <strain>BN</strain>
        <strain evidence="2">Sprague-Dawley</strain>
    </source>
</reference>
<sequence>MEVCIKGNPAFHRIPTVILPPFPLFSYPHPCSKMTQIGQ</sequence>
<evidence type="ECO:0000313" key="2">
    <source>
        <dbReference type="Proteomes" id="UP000234681"/>
    </source>
</evidence>
<dbReference type="EMBL" id="CH473977">
    <property type="protein sequence ID" value="EDL98271.1"/>
    <property type="molecule type" value="Genomic_DNA"/>
</dbReference>
<name>A6J7C1_RAT</name>